<feature type="domain" description="PEP-utilising enzyme mobile" evidence="16">
    <location>
        <begin position="382"/>
        <end position="453"/>
    </location>
</feature>
<dbReference type="SUPFAM" id="SSF56059">
    <property type="entry name" value="Glutathione synthetase ATP-binding domain-like"/>
    <property type="match status" value="1"/>
</dbReference>
<feature type="domain" description="PEP-utilising enzyme C-terminal" evidence="18">
    <location>
        <begin position="486"/>
        <end position="770"/>
    </location>
</feature>
<evidence type="ECO:0000313" key="19">
    <source>
        <dbReference type="EMBL" id="PJE60695.1"/>
    </source>
</evidence>
<dbReference type="InterPro" id="IPR006319">
    <property type="entry name" value="PEP_synth"/>
</dbReference>
<accession>A0A2M8KLA2</accession>
<keyword evidence="10 15" id="KW-0418">Kinase</keyword>
<dbReference type="UniPathway" id="UPA00138"/>
<dbReference type="SUPFAM" id="SSF52009">
    <property type="entry name" value="Phosphohistidine domain"/>
    <property type="match status" value="1"/>
</dbReference>
<sequence length="776" mass="87890">MVDIVWFNEVNKSSVKLVGGKGANLGEMVKTSLPVPYGFIITADAYFQFLKDNSLEKNINEIIRLINYNNQNELKIASKHIRKLINDARFPNKLALKVVRFYDELLEKEQKLFGKSVSSFRQIKHYVSQLYRQPLVAVRSSATAEDLPTASFAGQQETYLNISGESQLFLKIKQCWSSLFTERAIYYRHQQGFDDYRVGLAVVVQRMIQSEKSGIAFSIDPVTNDKLVITIEAIFGLGEYIVGGRVTPDHYEVDKNSFLILKKECHYQNVKLIKSGRLNKEVNLSKLIGSRQKISDIEILKIAMLVKQIEDHYQTPQDIEWAIEDNRVFIVQSRPITTLNPKEFVQLSKNNERPILVGSQASPGIASGPVNIIHSPSQIDKIKKGDVLVAPQTNPDYVPAMKIAAAIITEKGGRTSHAAIVSRELGIPAIVGAEHATRILKEGMMVTVNGQLGEVYKGFLSKKELILKRNDELNSSNSPHKRLKTLTKVYVNLAEPEQVTKIAKENVDGIGLLRAEFMIAEIGIHPKEFIKQKKERLFINQLSRGLEKFVTAFNPRPVVYRATDFKSNEYRHLRGGASYEISEANPMLGFRGASRYIANPDVFNLELEAIKTLYLKGFQNLYLMIPFVRAPWEMIKIKEYIKKSGLFDFQDFKLWMMVEVPSAALRLEDFLKIGIDGVSIGTNDLTMMLLGVDRDNQEVANVYDERTPVVIDTLKKIVKTCQQYQVTCSICGQAASDYHEIVEELIKDGATSVSVNPDAIDRTRELIYNIEKKYFK</sequence>
<dbReference type="PROSITE" id="PS00370">
    <property type="entry name" value="PEP_ENZYMES_PHOS_SITE"/>
    <property type="match status" value="1"/>
</dbReference>
<dbReference type="AlphaFoldDB" id="A0A2M8KLA2"/>
<dbReference type="Pfam" id="PF00391">
    <property type="entry name" value="PEP-utilizers"/>
    <property type="match status" value="1"/>
</dbReference>
<dbReference type="GO" id="GO:0006094">
    <property type="term" value="P:gluconeogenesis"/>
    <property type="evidence" value="ECO:0007669"/>
    <property type="project" value="UniProtKB-UniPathway"/>
</dbReference>
<proteinExistence type="inferred from homology"/>
<dbReference type="NCBIfam" id="NF005057">
    <property type="entry name" value="PRK06464.1"/>
    <property type="match status" value="1"/>
</dbReference>
<dbReference type="GO" id="GO:0005524">
    <property type="term" value="F:ATP binding"/>
    <property type="evidence" value="ECO:0007669"/>
    <property type="project" value="UniProtKB-KW"/>
</dbReference>
<feature type="domain" description="Pyruvate phosphate dikinase AMP/ATP-binding" evidence="17">
    <location>
        <begin position="16"/>
        <end position="346"/>
    </location>
</feature>
<dbReference type="InterPro" id="IPR000121">
    <property type="entry name" value="PEP_util_C"/>
</dbReference>
<dbReference type="PANTHER" id="PTHR43030:SF1">
    <property type="entry name" value="PHOSPHOENOLPYRUVATE SYNTHASE"/>
    <property type="match status" value="1"/>
</dbReference>
<dbReference type="InterPro" id="IPR018274">
    <property type="entry name" value="PEP_util_AS"/>
</dbReference>
<dbReference type="EMBL" id="PFEB01000035">
    <property type="protein sequence ID" value="PJE60695.1"/>
    <property type="molecule type" value="Genomic_DNA"/>
</dbReference>
<dbReference type="PIRSF" id="PIRSF000854">
    <property type="entry name" value="PEP_synthase"/>
    <property type="match status" value="1"/>
</dbReference>
<evidence type="ECO:0000256" key="5">
    <source>
        <dbReference type="ARBA" id="ARBA00011996"/>
    </source>
</evidence>
<comment type="pathway">
    <text evidence="3 15">Carbohydrate biosynthesis; gluconeogenesis.</text>
</comment>
<comment type="function">
    <text evidence="2 15">Catalyzes the phosphorylation of pyruvate to phosphoenolpyruvate.</text>
</comment>
<keyword evidence="8 15" id="KW-0479">Metal-binding</keyword>
<evidence type="ECO:0000256" key="4">
    <source>
        <dbReference type="ARBA" id="ARBA00007837"/>
    </source>
</evidence>
<dbReference type="Gene3D" id="3.30.1490.20">
    <property type="entry name" value="ATP-grasp fold, A domain"/>
    <property type="match status" value="1"/>
</dbReference>
<dbReference type="InterPro" id="IPR040442">
    <property type="entry name" value="Pyrv_kinase-like_dom_sf"/>
</dbReference>
<evidence type="ECO:0000256" key="12">
    <source>
        <dbReference type="ARBA" id="ARBA00022842"/>
    </source>
</evidence>
<keyword evidence="7 15" id="KW-0808">Transferase</keyword>
<dbReference type="InterPro" id="IPR008279">
    <property type="entry name" value="PEP-util_enz_mobile_dom"/>
</dbReference>
<dbReference type="Proteomes" id="UP000231434">
    <property type="component" value="Unassembled WGS sequence"/>
</dbReference>
<dbReference type="InterPro" id="IPR013815">
    <property type="entry name" value="ATP_grasp_subdomain_1"/>
</dbReference>
<evidence type="ECO:0000256" key="14">
    <source>
        <dbReference type="ARBA" id="ARBA00047700"/>
    </source>
</evidence>
<evidence type="ECO:0000256" key="1">
    <source>
        <dbReference type="ARBA" id="ARBA00001946"/>
    </source>
</evidence>
<keyword evidence="9 15" id="KW-0547">Nucleotide-binding</keyword>
<comment type="similarity">
    <text evidence="4 15">Belongs to the PEP-utilizing enzyme family.</text>
</comment>
<dbReference type="GO" id="GO:0008986">
    <property type="term" value="F:pyruvate, water dikinase activity"/>
    <property type="evidence" value="ECO:0007669"/>
    <property type="project" value="UniProtKB-EC"/>
</dbReference>
<evidence type="ECO:0000256" key="9">
    <source>
        <dbReference type="ARBA" id="ARBA00022741"/>
    </source>
</evidence>
<evidence type="ECO:0000256" key="2">
    <source>
        <dbReference type="ARBA" id="ARBA00002988"/>
    </source>
</evidence>
<dbReference type="PRINTS" id="PR01736">
    <property type="entry name" value="PHPHTRNFRASE"/>
</dbReference>
<dbReference type="PANTHER" id="PTHR43030">
    <property type="entry name" value="PHOSPHOENOLPYRUVATE SYNTHASE"/>
    <property type="match status" value="1"/>
</dbReference>
<name>A0A2M8KLA2_9BACT</name>
<evidence type="ECO:0000256" key="13">
    <source>
        <dbReference type="ARBA" id="ARBA00033470"/>
    </source>
</evidence>
<organism evidence="19 20">
    <name type="scientific">Candidatus Roizmanbacteria bacterium CG10_big_fil_rev_8_21_14_0_10_36_26</name>
    <dbReference type="NCBI Taxonomy" id="1974851"/>
    <lineage>
        <taxon>Bacteria</taxon>
        <taxon>Candidatus Roizmaniibacteriota</taxon>
    </lineage>
</organism>
<evidence type="ECO:0000259" key="18">
    <source>
        <dbReference type="Pfam" id="PF02896"/>
    </source>
</evidence>
<evidence type="ECO:0000256" key="11">
    <source>
        <dbReference type="ARBA" id="ARBA00022840"/>
    </source>
</evidence>
<evidence type="ECO:0000313" key="20">
    <source>
        <dbReference type="Proteomes" id="UP000231434"/>
    </source>
</evidence>
<comment type="caution">
    <text evidence="19">The sequence shown here is derived from an EMBL/GenBank/DDBJ whole genome shotgun (WGS) entry which is preliminary data.</text>
</comment>
<evidence type="ECO:0000256" key="15">
    <source>
        <dbReference type="PIRNR" id="PIRNR000854"/>
    </source>
</evidence>
<evidence type="ECO:0000256" key="7">
    <source>
        <dbReference type="ARBA" id="ARBA00022679"/>
    </source>
</evidence>
<dbReference type="InterPro" id="IPR015813">
    <property type="entry name" value="Pyrv/PenolPyrv_kinase-like_dom"/>
</dbReference>
<dbReference type="Gene3D" id="3.30.470.20">
    <property type="entry name" value="ATP-grasp fold, B domain"/>
    <property type="match status" value="1"/>
</dbReference>
<gene>
    <name evidence="19" type="ORF">COU86_02980</name>
</gene>
<evidence type="ECO:0000256" key="3">
    <source>
        <dbReference type="ARBA" id="ARBA00004742"/>
    </source>
</evidence>
<evidence type="ECO:0000256" key="6">
    <source>
        <dbReference type="ARBA" id="ARBA00021623"/>
    </source>
</evidence>
<dbReference type="InterPro" id="IPR002192">
    <property type="entry name" value="PPDK_AMP/ATP-bd"/>
</dbReference>
<dbReference type="Gene3D" id="3.20.20.60">
    <property type="entry name" value="Phosphoenolpyruvate-binding domains"/>
    <property type="match status" value="1"/>
</dbReference>
<comment type="catalytic activity">
    <reaction evidence="14 15">
        <text>pyruvate + ATP + H2O = phosphoenolpyruvate + AMP + phosphate + 2 H(+)</text>
        <dbReference type="Rhea" id="RHEA:11364"/>
        <dbReference type="ChEBI" id="CHEBI:15361"/>
        <dbReference type="ChEBI" id="CHEBI:15377"/>
        <dbReference type="ChEBI" id="CHEBI:15378"/>
        <dbReference type="ChEBI" id="CHEBI:30616"/>
        <dbReference type="ChEBI" id="CHEBI:43474"/>
        <dbReference type="ChEBI" id="CHEBI:58702"/>
        <dbReference type="ChEBI" id="CHEBI:456215"/>
        <dbReference type="EC" id="2.7.9.2"/>
    </reaction>
</comment>
<keyword evidence="12 15" id="KW-0460">Magnesium</keyword>
<dbReference type="Gene3D" id="3.50.30.10">
    <property type="entry name" value="Phosphohistidine domain"/>
    <property type="match status" value="1"/>
</dbReference>
<dbReference type="EC" id="2.7.9.2" evidence="5 15"/>
<protein>
    <recommendedName>
        <fullName evidence="6 15">Phosphoenolpyruvate synthase</fullName>
        <shortName evidence="15">PEP synthase</shortName>
        <ecNumber evidence="5 15">2.7.9.2</ecNumber>
    </recommendedName>
    <alternativeName>
        <fullName evidence="13 15">Pyruvate, water dikinase</fullName>
    </alternativeName>
</protein>
<dbReference type="NCBIfam" id="TIGR01418">
    <property type="entry name" value="PEP_synth"/>
    <property type="match status" value="1"/>
</dbReference>
<keyword evidence="19" id="KW-0670">Pyruvate</keyword>
<keyword evidence="11 15" id="KW-0067">ATP-binding</keyword>
<evidence type="ECO:0000259" key="17">
    <source>
        <dbReference type="Pfam" id="PF01326"/>
    </source>
</evidence>
<dbReference type="SUPFAM" id="SSF51621">
    <property type="entry name" value="Phosphoenolpyruvate/pyruvate domain"/>
    <property type="match status" value="1"/>
</dbReference>
<evidence type="ECO:0000256" key="8">
    <source>
        <dbReference type="ARBA" id="ARBA00022723"/>
    </source>
</evidence>
<dbReference type="GO" id="GO:0046872">
    <property type="term" value="F:metal ion binding"/>
    <property type="evidence" value="ECO:0007669"/>
    <property type="project" value="UniProtKB-KW"/>
</dbReference>
<evidence type="ECO:0000259" key="16">
    <source>
        <dbReference type="Pfam" id="PF00391"/>
    </source>
</evidence>
<dbReference type="Pfam" id="PF01326">
    <property type="entry name" value="PPDK_N"/>
    <property type="match status" value="1"/>
</dbReference>
<dbReference type="Pfam" id="PF02896">
    <property type="entry name" value="PEP-utilizers_C"/>
    <property type="match status" value="1"/>
</dbReference>
<comment type="cofactor">
    <cofactor evidence="1 15">
        <name>Mg(2+)</name>
        <dbReference type="ChEBI" id="CHEBI:18420"/>
    </cofactor>
</comment>
<evidence type="ECO:0000256" key="10">
    <source>
        <dbReference type="ARBA" id="ARBA00022777"/>
    </source>
</evidence>
<dbReference type="InterPro" id="IPR036637">
    <property type="entry name" value="Phosphohistidine_dom_sf"/>
</dbReference>
<reference evidence="20" key="1">
    <citation type="submission" date="2017-09" db="EMBL/GenBank/DDBJ databases">
        <title>Depth-based differentiation of microbial function through sediment-hosted aquifers and enrichment of novel symbionts in the deep terrestrial subsurface.</title>
        <authorList>
            <person name="Probst A.J."/>
            <person name="Ladd B."/>
            <person name="Jarett J.K."/>
            <person name="Geller-Mcgrath D.E."/>
            <person name="Sieber C.M.K."/>
            <person name="Emerson J.B."/>
            <person name="Anantharaman K."/>
            <person name="Thomas B.C."/>
            <person name="Malmstrom R."/>
            <person name="Stieglmeier M."/>
            <person name="Klingl A."/>
            <person name="Woyke T."/>
            <person name="Ryan C.M."/>
            <person name="Banfield J.F."/>
        </authorList>
    </citation>
    <scope>NUCLEOTIDE SEQUENCE [LARGE SCALE GENOMIC DNA]</scope>
</reference>